<dbReference type="InterPro" id="IPR025736">
    <property type="entry name" value="PucR_C-HTH_dom"/>
</dbReference>
<sequence>MSVTVEKMYQVLKDKYQLKLISGEKGIHNMVQWMSVIDNNDVIPYMRATELAVTTGFAIKNETELLQTCILLQEQSVSGFIINIGPYISEIPESVIDYCKSKKFPLFSLPWEVRLIDIINEIDQLMIYSSHMKENIAEIFKDYIFSAELKQERKDILEKNGFREIEKYQMLLFEYKADEINNTLEVPIESIHNDVEKSLNLYHERYVIISHYDQLIVLIIDKNHIEMKRIIETIHEMILKKYNNYNIFMLMGPKNMEFLDIGRYYKDMDTALLLAKRTKQNYLFYDELDIYKLLLVINHTTVLKDYYNDILGRLDEYDKINQTDSITYLKQYMSLNGGIQNMAKENFVHRNTITYNLKKIEKIIDLNLEDWSDRLKIQICLLIHDLL</sequence>
<dbReference type="Gene3D" id="1.10.10.2840">
    <property type="entry name" value="PucR C-terminal helix-turn-helix domain"/>
    <property type="match status" value="1"/>
</dbReference>
<dbReference type="AlphaFoldDB" id="A0A1I0RSW2"/>
<evidence type="ECO:0000313" key="4">
    <source>
        <dbReference type="Proteomes" id="UP000199701"/>
    </source>
</evidence>
<dbReference type="Pfam" id="PF07905">
    <property type="entry name" value="PucR"/>
    <property type="match status" value="1"/>
</dbReference>
<dbReference type="EMBL" id="FOJI01000022">
    <property type="protein sequence ID" value="SEW44458.1"/>
    <property type="molecule type" value="Genomic_DNA"/>
</dbReference>
<keyword evidence="4" id="KW-1185">Reference proteome</keyword>
<dbReference type="OrthoDB" id="143422at2"/>
<dbReference type="GO" id="GO:0003677">
    <property type="term" value="F:DNA binding"/>
    <property type="evidence" value="ECO:0007669"/>
    <property type="project" value="UniProtKB-KW"/>
</dbReference>
<dbReference type="PANTHER" id="PTHR33744:SF1">
    <property type="entry name" value="DNA-BINDING TRANSCRIPTIONAL ACTIVATOR ADER"/>
    <property type="match status" value="1"/>
</dbReference>
<evidence type="ECO:0000259" key="1">
    <source>
        <dbReference type="Pfam" id="PF07905"/>
    </source>
</evidence>
<evidence type="ECO:0000259" key="2">
    <source>
        <dbReference type="Pfam" id="PF13556"/>
    </source>
</evidence>
<dbReference type="STRING" id="99656.SAMN05421659_12251"/>
<gene>
    <name evidence="3" type="ORF">SAMN05421659_12251</name>
</gene>
<accession>A0A1I0RSW2</accession>
<evidence type="ECO:0000313" key="3">
    <source>
        <dbReference type="EMBL" id="SEW44458.1"/>
    </source>
</evidence>
<organism evidence="3 4">
    <name type="scientific">[Clostridium] fimetarium</name>
    <dbReference type="NCBI Taxonomy" id="99656"/>
    <lineage>
        <taxon>Bacteria</taxon>
        <taxon>Bacillati</taxon>
        <taxon>Bacillota</taxon>
        <taxon>Clostridia</taxon>
        <taxon>Lachnospirales</taxon>
        <taxon>Lachnospiraceae</taxon>
    </lineage>
</organism>
<dbReference type="InterPro" id="IPR051448">
    <property type="entry name" value="CdaR-like_regulators"/>
</dbReference>
<keyword evidence="3" id="KW-0238">DNA-binding</keyword>
<dbReference type="InterPro" id="IPR042070">
    <property type="entry name" value="PucR_C-HTH_sf"/>
</dbReference>
<protein>
    <submittedName>
        <fullName evidence="3">DNA-binding transcriptional regulator, PucR family</fullName>
    </submittedName>
</protein>
<dbReference type="Proteomes" id="UP000199701">
    <property type="component" value="Unassembled WGS sequence"/>
</dbReference>
<name>A0A1I0RSW2_9FIRM</name>
<feature type="domain" description="PucR C-terminal helix-turn-helix" evidence="2">
    <location>
        <begin position="329"/>
        <end position="382"/>
    </location>
</feature>
<feature type="domain" description="Purine catabolism PurC-like" evidence="1">
    <location>
        <begin position="18"/>
        <end position="122"/>
    </location>
</feature>
<dbReference type="PANTHER" id="PTHR33744">
    <property type="entry name" value="CARBOHYDRATE DIACID REGULATOR"/>
    <property type="match status" value="1"/>
</dbReference>
<dbReference type="InterPro" id="IPR012914">
    <property type="entry name" value="PucR_dom"/>
</dbReference>
<reference evidence="3 4" key="1">
    <citation type="submission" date="2016-10" db="EMBL/GenBank/DDBJ databases">
        <authorList>
            <person name="de Groot N.N."/>
        </authorList>
    </citation>
    <scope>NUCLEOTIDE SEQUENCE [LARGE SCALE GENOMIC DNA]</scope>
    <source>
        <strain evidence="3 4">DSM 9179</strain>
    </source>
</reference>
<dbReference type="Pfam" id="PF13556">
    <property type="entry name" value="HTH_30"/>
    <property type="match status" value="1"/>
</dbReference>
<proteinExistence type="predicted"/>